<dbReference type="GO" id="GO:0045892">
    <property type="term" value="P:negative regulation of DNA-templated transcription"/>
    <property type="evidence" value="ECO:0007669"/>
    <property type="project" value="TreeGrafter"/>
</dbReference>
<evidence type="ECO:0000256" key="1">
    <source>
        <dbReference type="ARBA" id="ARBA00023015"/>
    </source>
</evidence>
<dbReference type="InterPro" id="IPR011663">
    <property type="entry name" value="UTRA"/>
</dbReference>
<name>A0A261SLY8_9BORD</name>
<keyword evidence="3" id="KW-0804">Transcription</keyword>
<dbReference type="EMBL" id="NEVM01000001">
    <property type="protein sequence ID" value="OZI38007.1"/>
    <property type="molecule type" value="Genomic_DNA"/>
</dbReference>
<dbReference type="AlphaFoldDB" id="A0A261SLY8"/>
<keyword evidence="2" id="KW-0238">DNA-binding</keyword>
<dbReference type="Pfam" id="PF00392">
    <property type="entry name" value="GntR"/>
    <property type="match status" value="1"/>
</dbReference>
<gene>
    <name evidence="5" type="ORF">CAL29_06530</name>
</gene>
<dbReference type="OrthoDB" id="8584262at2"/>
<feature type="domain" description="HTH gntR-type" evidence="4">
    <location>
        <begin position="10"/>
        <end position="78"/>
    </location>
</feature>
<dbReference type="InterPro" id="IPR028978">
    <property type="entry name" value="Chorismate_lyase_/UTRA_dom_sf"/>
</dbReference>
<evidence type="ECO:0000259" key="4">
    <source>
        <dbReference type="PROSITE" id="PS50949"/>
    </source>
</evidence>
<dbReference type="Proteomes" id="UP000216020">
    <property type="component" value="Unassembled WGS sequence"/>
</dbReference>
<dbReference type="InterPro" id="IPR036390">
    <property type="entry name" value="WH_DNA-bd_sf"/>
</dbReference>
<dbReference type="PANTHER" id="PTHR44846">
    <property type="entry name" value="MANNOSYL-D-GLYCERATE TRANSPORT/METABOLISM SYSTEM REPRESSOR MNGR-RELATED"/>
    <property type="match status" value="1"/>
</dbReference>
<dbReference type="SUPFAM" id="SSF46785">
    <property type="entry name" value="Winged helix' DNA-binding domain"/>
    <property type="match status" value="1"/>
</dbReference>
<evidence type="ECO:0000256" key="3">
    <source>
        <dbReference type="ARBA" id="ARBA00023163"/>
    </source>
</evidence>
<organism evidence="5 6">
    <name type="scientific">Bordetella genomosp. 10</name>
    <dbReference type="NCBI Taxonomy" id="1416804"/>
    <lineage>
        <taxon>Bacteria</taxon>
        <taxon>Pseudomonadati</taxon>
        <taxon>Pseudomonadota</taxon>
        <taxon>Betaproteobacteria</taxon>
        <taxon>Burkholderiales</taxon>
        <taxon>Alcaligenaceae</taxon>
        <taxon>Bordetella</taxon>
    </lineage>
</organism>
<dbReference type="PROSITE" id="PS50949">
    <property type="entry name" value="HTH_GNTR"/>
    <property type="match status" value="1"/>
</dbReference>
<dbReference type="CDD" id="cd07377">
    <property type="entry name" value="WHTH_GntR"/>
    <property type="match status" value="1"/>
</dbReference>
<dbReference type="InterPro" id="IPR036388">
    <property type="entry name" value="WH-like_DNA-bd_sf"/>
</dbReference>
<protein>
    <recommendedName>
        <fullName evidence="4">HTH gntR-type domain-containing protein</fullName>
    </recommendedName>
</protein>
<evidence type="ECO:0000313" key="5">
    <source>
        <dbReference type="EMBL" id="OZI38007.1"/>
    </source>
</evidence>
<dbReference type="PANTHER" id="PTHR44846:SF1">
    <property type="entry name" value="MANNOSYL-D-GLYCERATE TRANSPORT_METABOLISM SYSTEM REPRESSOR MNGR-RELATED"/>
    <property type="match status" value="1"/>
</dbReference>
<proteinExistence type="predicted"/>
<keyword evidence="1" id="KW-0805">Transcription regulation</keyword>
<comment type="caution">
    <text evidence="5">The sequence shown here is derived from an EMBL/GenBank/DDBJ whole genome shotgun (WGS) entry which is preliminary data.</text>
</comment>
<accession>A0A261SLY8</accession>
<dbReference type="InterPro" id="IPR050679">
    <property type="entry name" value="Bact_HTH_transcr_reg"/>
</dbReference>
<dbReference type="GO" id="GO:0003700">
    <property type="term" value="F:DNA-binding transcription factor activity"/>
    <property type="evidence" value="ECO:0007669"/>
    <property type="project" value="InterPro"/>
</dbReference>
<dbReference type="InterPro" id="IPR000524">
    <property type="entry name" value="Tscrpt_reg_HTH_GntR"/>
</dbReference>
<evidence type="ECO:0000313" key="6">
    <source>
        <dbReference type="Proteomes" id="UP000216020"/>
    </source>
</evidence>
<reference evidence="6" key="1">
    <citation type="submission" date="2017-05" db="EMBL/GenBank/DDBJ databases">
        <title>Complete and WGS of Bordetella genogroups.</title>
        <authorList>
            <person name="Spilker T."/>
            <person name="Lipuma J."/>
        </authorList>
    </citation>
    <scope>NUCLEOTIDE SEQUENCE [LARGE SCALE GENOMIC DNA]</scope>
    <source>
        <strain evidence="6">AU16122</strain>
    </source>
</reference>
<dbReference type="SMART" id="SM00866">
    <property type="entry name" value="UTRA"/>
    <property type="match status" value="1"/>
</dbReference>
<dbReference type="Pfam" id="PF07702">
    <property type="entry name" value="UTRA"/>
    <property type="match status" value="1"/>
</dbReference>
<keyword evidence="6" id="KW-1185">Reference proteome</keyword>
<evidence type="ECO:0000256" key="2">
    <source>
        <dbReference type="ARBA" id="ARBA00023125"/>
    </source>
</evidence>
<sequence length="257" mass="28787">MSMHTLSAGVPMYHQIAQVLRRRLEAGDLGAGNQMATEQALCEEFGVSRTTVRHALSYLKREGLLSSRRGVGTRRVEAGPRKKYVRSTGDPLHATLSSKPRILSLGLAPAPAQVARFLGLEEGAEVFKIVRMHDLDGEPLSVVISYMPAYLSKISRSAMQRETLHEIFWHDFGLKVERSVHTIRVSRADTDIAALLKIGLADPVMHIQAQTFLRGGQPIRWTENYFCEDRYEYTAEFIWDAPAPRRKTAAAKTGEKK</sequence>
<dbReference type="GO" id="GO:0003677">
    <property type="term" value="F:DNA binding"/>
    <property type="evidence" value="ECO:0007669"/>
    <property type="project" value="UniProtKB-KW"/>
</dbReference>
<dbReference type="Gene3D" id="3.40.1410.10">
    <property type="entry name" value="Chorismate lyase-like"/>
    <property type="match status" value="1"/>
</dbReference>
<dbReference type="Gene3D" id="1.10.10.10">
    <property type="entry name" value="Winged helix-like DNA-binding domain superfamily/Winged helix DNA-binding domain"/>
    <property type="match status" value="1"/>
</dbReference>
<dbReference type="PRINTS" id="PR00035">
    <property type="entry name" value="HTHGNTR"/>
</dbReference>
<dbReference type="SUPFAM" id="SSF64288">
    <property type="entry name" value="Chorismate lyase-like"/>
    <property type="match status" value="1"/>
</dbReference>
<dbReference type="SMART" id="SM00345">
    <property type="entry name" value="HTH_GNTR"/>
    <property type="match status" value="1"/>
</dbReference>